<dbReference type="AlphaFoldDB" id="A0A6G6GQ11"/>
<evidence type="ECO:0000313" key="4">
    <source>
        <dbReference type="Proteomes" id="UP000505306"/>
    </source>
</evidence>
<keyword evidence="1" id="KW-1133">Transmembrane helix</keyword>
<dbReference type="RefSeq" id="WP_164680638.1">
    <property type="nucleotide sequence ID" value="NZ_CP049057.1"/>
</dbReference>
<dbReference type="Proteomes" id="UP000505306">
    <property type="component" value="Chromosome"/>
</dbReference>
<evidence type="ECO:0000256" key="1">
    <source>
        <dbReference type="SAM" id="Phobius"/>
    </source>
</evidence>
<keyword evidence="1" id="KW-0812">Transmembrane</keyword>
<dbReference type="CDD" id="cd03801">
    <property type="entry name" value="GT4_PimA-like"/>
    <property type="match status" value="1"/>
</dbReference>
<keyword evidence="1" id="KW-0472">Membrane</keyword>
<dbReference type="InterPro" id="IPR001296">
    <property type="entry name" value="Glyco_trans_1"/>
</dbReference>
<protein>
    <submittedName>
        <fullName evidence="3">Glycosyltransferase family 4 protein</fullName>
    </submittedName>
</protein>
<proteinExistence type="predicted"/>
<keyword evidence="3" id="KW-0808">Transferase</keyword>
<evidence type="ECO:0000259" key="2">
    <source>
        <dbReference type="Pfam" id="PF00534"/>
    </source>
</evidence>
<reference evidence="3 4" key="1">
    <citation type="submission" date="2020-02" db="EMBL/GenBank/DDBJ databases">
        <title>Complete genome sequence of Flavobacteriaceae bacterium.</title>
        <authorList>
            <person name="Kim S.-J."/>
            <person name="Kim Y.-S."/>
            <person name="Kim K.-H."/>
        </authorList>
    </citation>
    <scope>NUCLEOTIDE SEQUENCE [LARGE SCALE GENOMIC DNA]</scope>
    <source>
        <strain evidence="3 4">RR4-40</strain>
    </source>
</reference>
<keyword evidence="4" id="KW-1185">Reference proteome</keyword>
<dbReference type="Gene3D" id="3.40.50.2000">
    <property type="entry name" value="Glycogen Phosphorylase B"/>
    <property type="match status" value="2"/>
</dbReference>
<dbReference type="KEGG" id="mgel:G5B37_13960"/>
<accession>A0A6G6GQ11</accession>
<name>A0A6G6GQ11_9FLAO</name>
<evidence type="ECO:0000313" key="3">
    <source>
        <dbReference type="EMBL" id="QIE60627.1"/>
    </source>
</evidence>
<dbReference type="PANTHER" id="PTHR45947">
    <property type="entry name" value="SULFOQUINOVOSYL TRANSFERASE SQD2"/>
    <property type="match status" value="1"/>
</dbReference>
<dbReference type="PANTHER" id="PTHR45947:SF3">
    <property type="entry name" value="SULFOQUINOVOSYL TRANSFERASE SQD2"/>
    <property type="match status" value="1"/>
</dbReference>
<dbReference type="GO" id="GO:0016757">
    <property type="term" value="F:glycosyltransferase activity"/>
    <property type="evidence" value="ECO:0007669"/>
    <property type="project" value="InterPro"/>
</dbReference>
<feature type="transmembrane region" description="Helical" evidence="1">
    <location>
        <begin position="60"/>
        <end position="83"/>
    </location>
</feature>
<dbReference type="InterPro" id="IPR050194">
    <property type="entry name" value="Glycosyltransferase_grp1"/>
</dbReference>
<dbReference type="SUPFAM" id="SSF53756">
    <property type="entry name" value="UDP-Glycosyltransferase/glycogen phosphorylase"/>
    <property type="match status" value="1"/>
</dbReference>
<sequence>MRIGIVLSQTPGYSETFFTSKIKGLQAAGFSVVLYTQNKAADFALCQVKTAPKVRRFLPIQLLVMAGTFISLIPKLAVVLRFIKAEKRQGSSMGAIYKKIFLNAHLLKAKLDWLHFGFATIALGSEQVAEAIGAKMAVSFRGFDINVYPLKHPGCYNLLWTKVNRVHSISKYLHTKAISFGLSSKTPFEIITPAVDLEALPKSVALTNKTMQILTIARLTWIKGIETAITAMRLLKERGVRFQYHIVGDGSTKDTERYTFQVYEHGLTDCVFFHGKLTHQETLQHLNKADIYVQPSLNEGFCNAVLEAQAMGKLTIASHVGGLPENIVDQKTGWLFPSENAEALATKIQEVIAFPKTEIANISAAARKRIQDDFSVKQQQEKFVSFYKNNR</sequence>
<feature type="domain" description="Glycosyl transferase family 1" evidence="2">
    <location>
        <begin position="201"/>
        <end position="368"/>
    </location>
</feature>
<dbReference type="EMBL" id="CP049057">
    <property type="protein sequence ID" value="QIE60627.1"/>
    <property type="molecule type" value="Genomic_DNA"/>
</dbReference>
<dbReference type="Pfam" id="PF00534">
    <property type="entry name" value="Glycos_transf_1"/>
    <property type="match status" value="1"/>
</dbReference>
<organism evidence="3 4">
    <name type="scientific">Rasiella rasia</name>
    <dbReference type="NCBI Taxonomy" id="2744027"/>
    <lineage>
        <taxon>Bacteria</taxon>
        <taxon>Pseudomonadati</taxon>
        <taxon>Bacteroidota</taxon>
        <taxon>Flavobacteriia</taxon>
        <taxon>Flavobacteriales</taxon>
        <taxon>Flavobacteriaceae</taxon>
        <taxon>Rasiella</taxon>
    </lineage>
</organism>
<gene>
    <name evidence="3" type="ORF">G5B37_13960</name>
</gene>